<protein>
    <submittedName>
        <fullName evidence="3">Short-chain dehydrogenase</fullName>
    </submittedName>
</protein>
<dbReference type="EMBL" id="AYKH01000012">
    <property type="protein sequence ID" value="ROO27630.1"/>
    <property type="molecule type" value="Genomic_DNA"/>
</dbReference>
<proteinExistence type="inferred from homology"/>
<evidence type="ECO:0000256" key="2">
    <source>
        <dbReference type="ARBA" id="ARBA00023002"/>
    </source>
</evidence>
<dbReference type="InterPro" id="IPR002347">
    <property type="entry name" value="SDR_fam"/>
</dbReference>
<reference evidence="3 4" key="1">
    <citation type="submission" date="2013-10" db="EMBL/GenBank/DDBJ databases">
        <title>Salinisphaera orenii MK-B5 Genome Sequencing.</title>
        <authorList>
            <person name="Lai Q."/>
            <person name="Li C."/>
            <person name="Shao Z."/>
        </authorList>
    </citation>
    <scope>NUCLEOTIDE SEQUENCE [LARGE SCALE GENOMIC DNA]</scope>
    <source>
        <strain evidence="3 4">MK-B5</strain>
    </source>
</reference>
<dbReference type="GO" id="GO:0016491">
    <property type="term" value="F:oxidoreductase activity"/>
    <property type="evidence" value="ECO:0007669"/>
    <property type="project" value="UniProtKB-KW"/>
</dbReference>
<dbReference type="SUPFAM" id="SSF51735">
    <property type="entry name" value="NAD(P)-binding Rossmann-fold domains"/>
    <property type="match status" value="1"/>
</dbReference>
<dbReference type="AlphaFoldDB" id="A0A423PPW1"/>
<comment type="similarity">
    <text evidence="1">Belongs to the short-chain dehydrogenases/reductases (SDR) family.</text>
</comment>
<accession>A0A423PPW1</accession>
<sequence length="229" mass="23640">MEQNLFSVERLATVVTGAASGIGLAYAQAMAENGARVTLMDIDGQGAERAAQTLRDSGADARAATVDVTNREQLFAAVDAAAEHYGALDAVFANAGIDAGPGFLTAEGERNPDGMLESIDPSHWRAVVDTNLGGVFTTLQAAVPHMKKAGGGRIVVTTSNAAVINEPIVGTPYMPAKAGAASLVRQAALELAQHNIRVNAIAPGPFATNIAGGRLRNPADRRVVSRDVV</sequence>
<keyword evidence="4" id="KW-1185">Reference proteome</keyword>
<dbReference type="PRINTS" id="PR00081">
    <property type="entry name" value="GDHRDH"/>
</dbReference>
<comment type="caution">
    <text evidence="3">The sequence shown here is derived from an EMBL/GenBank/DDBJ whole genome shotgun (WGS) entry which is preliminary data.</text>
</comment>
<gene>
    <name evidence="3" type="ORF">SAOR_07200</name>
</gene>
<organism evidence="3 4">
    <name type="scientific">Salinisphaera orenii MK-B5</name>
    <dbReference type="NCBI Taxonomy" id="856730"/>
    <lineage>
        <taxon>Bacteria</taxon>
        <taxon>Pseudomonadati</taxon>
        <taxon>Pseudomonadota</taxon>
        <taxon>Gammaproteobacteria</taxon>
        <taxon>Salinisphaerales</taxon>
        <taxon>Salinisphaeraceae</taxon>
        <taxon>Salinisphaera</taxon>
    </lineage>
</organism>
<dbReference type="Proteomes" id="UP000283993">
    <property type="component" value="Unassembled WGS sequence"/>
</dbReference>
<name>A0A423PPW1_9GAMM</name>
<dbReference type="CDD" id="cd05233">
    <property type="entry name" value="SDR_c"/>
    <property type="match status" value="1"/>
</dbReference>
<keyword evidence="2" id="KW-0560">Oxidoreductase</keyword>
<dbReference type="PANTHER" id="PTHR43669:SF3">
    <property type="entry name" value="ALCOHOL DEHYDROGENASE, PUTATIVE (AFU_ORTHOLOGUE AFUA_3G03445)-RELATED"/>
    <property type="match status" value="1"/>
</dbReference>
<dbReference type="RefSeq" id="WP_123630832.1">
    <property type="nucleotide sequence ID" value="NZ_AYKH01000012.1"/>
</dbReference>
<evidence type="ECO:0000313" key="4">
    <source>
        <dbReference type="Proteomes" id="UP000283993"/>
    </source>
</evidence>
<evidence type="ECO:0000313" key="3">
    <source>
        <dbReference type="EMBL" id="ROO27630.1"/>
    </source>
</evidence>
<dbReference type="PANTHER" id="PTHR43669">
    <property type="entry name" value="5-KETO-D-GLUCONATE 5-REDUCTASE"/>
    <property type="match status" value="1"/>
</dbReference>
<dbReference type="InterPro" id="IPR036291">
    <property type="entry name" value="NAD(P)-bd_dom_sf"/>
</dbReference>
<evidence type="ECO:0000256" key="1">
    <source>
        <dbReference type="ARBA" id="ARBA00006484"/>
    </source>
</evidence>
<dbReference type="Gene3D" id="3.40.50.720">
    <property type="entry name" value="NAD(P)-binding Rossmann-like Domain"/>
    <property type="match status" value="1"/>
</dbReference>
<dbReference type="Pfam" id="PF00106">
    <property type="entry name" value="adh_short"/>
    <property type="match status" value="1"/>
</dbReference>